<accession>A0ABQ2CZ90</accession>
<dbReference type="InterPro" id="IPR001434">
    <property type="entry name" value="OmcB-like_DUF11"/>
</dbReference>
<dbReference type="NCBIfam" id="TIGR01451">
    <property type="entry name" value="B_ant_repeat"/>
    <property type="match status" value="3"/>
</dbReference>
<dbReference type="Proteomes" id="UP000632222">
    <property type="component" value="Unassembled WGS sequence"/>
</dbReference>
<name>A0ABQ2CZ90_9DEIO</name>
<dbReference type="InterPro" id="IPR047589">
    <property type="entry name" value="DUF11_rpt"/>
</dbReference>
<evidence type="ECO:0000256" key="1">
    <source>
        <dbReference type="SAM" id="SignalP"/>
    </source>
</evidence>
<keyword evidence="1" id="KW-0732">Signal</keyword>
<proteinExistence type="predicted"/>
<dbReference type="Gene3D" id="2.60.40.740">
    <property type="match status" value="2"/>
</dbReference>
<dbReference type="PANTHER" id="PTHR34819:SF3">
    <property type="entry name" value="CELL SURFACE PROTEIN"/>
    <property type="match status" value="1"/>
</dbReference>
<reference evidence="4" key="1">
    <citation type="journal article" date="2019" name="Int. J. Syst. Evol. Microbiol.">
        <title>The Global Catalogue of Microorganisms (GCM) 10K type strain sequencing project: providing services to taxonomists for standard genome sequencing and annotation.</title>
        <authorList>
            <consortium name="The Broad Institute Genomics Platform"/>
            <consortium name="The Broad Institute Genome Sequencing Center for Infectious Disease"/>
            <person name="Wu L."/>
            <person name="Ma J."/>
        </authorList>
    </citation>
    <scope>NUCLEOTIDE SEQUENCE [LARGE SCALE GENOMIC DNA]</scope>
    <source>
        <strain evidence="4">JCM 14370</strain>
    </source>
</reference>
<keyword evidence="4" id="KW-1185">Reference proteome</keyword>
<dbReference type="Pfam" id="PF01345">
    <property type="entry name" value="DUF11"/>
    <property type="match status" value="1"/>
</dbReference>
<feature type="domain" description="DUF11" evidence="2">
    <location>
        <begin position="745"/>
        <end position="874"/>
    </location>
</feature>
<evidence type="ECO:0000313" key="4">
    <source>
        <dbReference type="Proteomes" id="UP000632222"/>
    </source>
</evidence>
<dbReference type="EMBL" id="BMOD01000006">
    <property type="protein sequence ID" value="GGJ35196.1"/>
    <property type="molecule type" value="Genomic_DNA"/>
</dbReference>
<evidence type="ECO:0000313" key="3">
    <source>
        <dbReference type="EMBL" id="GGJ35196.1"/>
    </source>
</evidence>
<feature type="chain" id="PRO_5047517885" description="DUF11 domain-containing protein" evidence="1">
    <location>
        <begin position="24"/>
        <end position="1103"/>
    </location>
</feature>
<gene>
    <name evidence="3" type="ORF">GCM10008938_21600</name>
</gene>
<organism evidence="3 4">
    <name type="scientific">Deinococcus roseus</name>
    <dbReference type="NCBI Taxonomy" id="392414"/>
    <lineage>
        <taxon>Bacteria</taxon>
        <taxon>Thermotogati</taxon>
        <taxon>Deinococcota</taxon>
        <taxon>Deinococci</taxon>
        <taxon>Deinococcales</taxon>
        <taxon>Deinococcaceae</taxon>
        <taxon>Deinococcus</taxon>
    </lineage>
</organism>
<protein>
    <recommendedName>
        <fullName evidence="2">DUF11 domain-containing protein</fullName>
    </recommendedName>
</protein>
<dbReference type="RefSeq" id="WP_189002689.1">
    <property type="nucleotide sequence ID" value="NZ_BMOD01000006.1"/>
</dbReference>
<feature type="signal peptide" evidence="1">
    <location>
        <begin position="1"/>
        <end position="23"/>
    </location>
</feature>
<comment type="caution">
    <text evidence="3">The sequence shown here is derived from an EMBL/GenBank/DDBJ whole genome shotgun (WGS) entry which is preliminary data.</text>
</comment>
<evidence type="ECO:0000259" key="2">
    <source>
        <dbReference type="Pfam" id="PF01345"/>
    </source>
</evidence>
<sequence length="1103" mass="119231">MPAALRTLMTVLIALLAFGQAQAQTAAGRSIDNQFGSQYTESFPGNPRSQGFSRIVSTTVLGLCLPQVLPDGTVALPGQTVSSIAGTRALLAYTVSNNGNAAFSLPLSVQRLDGWTPQDIQLFQDLNENGAIDATDPEISAVTLQAGQSARVLVQIQTPFGGLGAAHFDVQASCTDTLSTKTDTGNVGRVVLTAASAIKLDKQMDLTEVRKDDEVTVTLKVTNTGFDDLQNVQVVDALDQEALQGFGYVAGSLHVVSDLQPFPGAMFFDSGTQAVSVIFDRIPRAGIREVQFKLKVLSAALMGSRTNTARVQGASVSDPTVLVSAESSFPFKVLNKPEIWLGPWLEPLAAEMTDADLQLGKITSQGAELCLKHSLLNAAQVTDVVSVGTDVLPADVQVHLLTLQGANLAAETTLEPGQLLNFQACYTMASKAEGTFEAVLKATSKLGATPNRTRDRLTVQYPPEIYLGPLSLPRAAELTEEDTVHGEILARNLMECLDHTVLNAAGVMDTVTLTLEDINATPVLTPDDVHFDFYQGTNKLTLPVKFVLPALGSENFRICYTRTSRKQTPFTIRVVATSDRGGVNRSLDELQHTELDPDMKLNLQKTQSVAENTRLLHGDTYTYTLKLTNDLPYSLTDLQIGDVLDPNLDYETSDVTIDGVTQPDVAGSATEVKDDLGKRTATRLGWTLPLLDPGQVAEVHFKVKVRPDALDGYVVRNFFTADASEMAAPLDSNQVQVLLWSTALLLKKEADKKVVEYGDVLTWTLTLTNPASTVTVQDVVLEDNLPKGLVYLPGSTRWKLENAGPANQDMHSVSDPMQTGQLLRWGQSEQSKLPDLPAQARLVLTFSTRVTSEVGDQIINGATAIGCGLKDPNLNQCVVTVASNSGGVSTATVKVQSALFKTPAVLVGRVYVDQNEDRKYDPAIDQPLKNARIVLSNGRAITTDAEGRYSADGIQTGVWALRLDPFSAPYLPESLPEDRGKPGSRNLMIAGLTTVDFPLQPARADLLTFRSTRLQYGPVTVQKTVQPIGNNEFIVTVKLTTGQDLPDFQITDSLPEGAVLLDGEVNPDFDVLTQGEHLLDYRIRFSGTWAGALMDPQVRWRYP</sequence>
<dbReference type="PANTHER" id="PTHR34819">
    <property type="entry name" value="LARGE CYSTEINE-RICH PERIPLASMIC PROTEIN OMCB"/>
    <property type="match status" value="1"/>
</dbReference>
<dbReference type="InterPro" id="IPR051172">
    <property type="entry name" value="Chlamydia_OmcB"/>
</dbReference>